<reference evidence="12" key="1">
    <citation type="submission" date="2025-08" db="UniProtKB">
        <authorList>
            <consortium name="RefSeq"/>
        </authorList>
    </citation>
    <scope>IDENTIFICATION</scope>
    <source>
        <tissue evidence="12">Testes</tissue>
    </source>
</reference>
<evidence type="ECO:0000256" key="4">
    <source>
        <dbReference type="ARBA" id="ARBA00022989"/>
    </source>
</evidence>
<dbReference type="InterPro" id="IPR000276">
    <property type="entry name" value="GPCR_Rhodpsn"/>
</dbReference>
<keyword evidence="5" id="KW-0297">G-protein coupled receptor</keyword>
<evidence type="ECO:0000256" key="1">
    <source>
        <dbReference type="ARBA" id="ARBA00004651"/>
    </source>
</evidence>
<dbReference type="CDD" id="cd14967">
    <property type="entry name" value="7tmA_amine_R-like"/>
    <property type="match status" value="1"/>
</dbReference>
<dbReference type="Proteomes" id="UP000694865">
    <property type="component" value="Unplaced"/>
</dbReference>
<feature type="transmembrane region" description="Helical" evidence="9">
    <location>
        <begin position="257"/>
        <end position="281"/>
    </location>
</feature>
<evidence type="ECO:0000313" key="11">
    <source>
        <dbReference type="Proteomes" id="UP000694865"/>
    </source>
</evidence>
<sequence length="340" mass="39198">MMKHITVIEWKSKPDDLVSSTEWLPGNCSRTDTVDVIVTSLLEIFIFIVITIFVICGNTVVLLSFIFSKHLRATITNYFILNLAIADFILGVFILPFELIQLIQNFWQFGNTFCTIWLTTSVFLCFASIMNLVVISLDKYLSITWPLQYCQRMSKTKVIVAIVTVWTFSMVVTWVPLIAGEVTTSLNFDEMTNHCMPHWSAGLILFAAMIGFIIPFTILFYTNTRIYCIARKQSRQIWAQSRSPAPRKKQTRAIMTTVLLVVFFCLMWLPYFITNIIFAFYPNCHMLARLCNYFSWLGYSNSALNPFLYARNKEFKKAFSKIVPCLCKPHTRVQTVSSNA</sequence>
<accession>A0ABM0MQF1</accession>
<dbReference type="Gene3D" id="1.20.1070.10">
    <property type="entry name" value="Rhodopsin 7-helix transmembrane proteins"/>
    <property type="match status" value="1"/>
</dbReference>
<keyword evidence="2" id="KW-1003">Cell membrane</keyword>
<evidence type="ECO:0000313" key="12">
    <source>
        <dbReference type="RefSeq" id="XP_006822242.1"/>
    </source>
</evidence>
<protein>
    <submittedName>
        <fullName evidence="12">D(1A) dopamine receptor-like</fullName>
    </submittedName>
</protein>
<comment type="subcellular location">
    <subcellularLocation>
        <location evidence="1">Cell membrane</location>
        <topology evidence="1">Multi-pass membrane protein</topology>
    </subcellularLocation>
</comment>
<evidence type="ECO:0000256" key="8">
    <source>
        <dbReference type="ARBA" id="ARBA00023224"/>
    </source>
</evidence>
<dbReference type="PRINTS" id="PR00237">
    <property type="entry name" value="GPCRRHODOPSN"/>
</dbReference>
<dbReference type="Pfam" id="PF00001">
    <property type="entry name" value="7tm_1"/>
    <property type="match status" value="1"/>
</dbReference>
<evidence type="ECO:0000256" key="6">
    <source>
        <dbReference type="ARBA" id="ARBA00023136"/>
    </source>
</evidence>
<keyword evidence="4 9" id="KW-1133">Transmembrane helix</keyword>
<dbReference type="PANTHER" id="PTHR24247">
    <property type="entry name" value="5-HYDROXYTRYPTAMINE RECEPTOR"/>
    <property type="match status" value="1"/>
</dbReference>
<name>A0ABM0MQF1_SACKO</name>
<feature type="domain" description="G-protein coupled receptors family 1 profile" evidence="10">
    <location>
        <begin position="57"/>
        <end position="309"/>
    </location>
</feature>
<dbReference type="SMART" id="SM01381">
    <property type="entry name" value="7TM_GPCR_Srsx"/>
    <property type="match status" value="1"/>
</dbReference>
<organism evidence="11 12">
    <name type="scientific">Saccoglossus kowalevskii</name>
    <name type="common">Acorn worm</name>
    <dbReference type="NCBI Taxonomy" id="10224"/>
    <lineage>
        <taxon>Eukaryota</taxon>
        <taxon>Metazoa</taxon>
        <taxon>Hemichordata</taxon>
        <taxon>Enteropneusta</taxon>
        <taxon>Harrimaniidae</taxon>
        <taxon>Saccoglossus</taxon>
    </lineage>
</organism>
<feature type="transmembrane region" description="Helical" evidence="9">
    <location>
        <begin position="44"/>
        <end position="67"/>
    </location>
</feature>
<keyword evidence="3 9" id="KW-0812">Transmembrane</keyword>
<evidence type="ECO:0000256" key="7">
    <source>
        <dbReference type="ARBA" id="ARBA00023170"/>
    </source>
</evidence>
<keyword evidence="7" id="KW-0675">Receptor</keyword>
<evidence type="ECO:0000256" key="9">
    <source>
        <dbReference type="SAM" id="Phobius"/>
    </source>
</evidence>
<proteinExistence type="predicted"/>
<feature type="transmembrane region" description="Helical" evidence="9">
    <location>
        <begin position="158"/>
        <end position="179"/>
    </location>
</feature>
<dbReference type="RefSeq" id="XP_006822242.1">
    <property type="nucleotide sequence ID" value="XM_006822179.1"/>
</dbReference>
<evidence type="ECO:0000256" key="5">
    <source>
        <dbReference type="ARBA" id="ARBA00023040"/>
    </source>
</evidence>
<dbReference type="PROSITE" id="PS50262">
    <property type="entry name" value="G_PROTEIN_RECEP_F1_2"/>
    <property type="match status" value="1"/>
</dbReference>
<dbReference type="PANTHER" id="PTHR24247:SF278">
    <property type="entry name" value="HISTAMINE H2 RECEPTOR"/>
    <property type="match status" value="1"/>
</dbReference>
<evidence type="ECO:0000259" key="10">
    <source>
        <dbReference type="PROSITE" id="PS50262"/>
    </source>
</evidence>
<evidence type="ECO:0000256" key="3">
    <source>
        <dbReference type="ARBA" id="ARBA00022692"/>
    </source>
</evidence>
<keyword evidence="6 9" id="KW-0472">Membrane</keyword>
<feature type="transmembrane region" description="Helical" evidence="9">
    <location>
        <begin position="199"/>
        <end position="222"/>
    </location>
</feature>
<dbReference type="InterPro" id="IPR017452">
    <property type="entry name" value="GPCR_Rhodpsn_7TM"/>
</dbReference>
<feature type="transmembrane region" description="Helical" evidence="9">
    <location>
        <begin position="79"/>
        <end position="103"/>
    </location>
</feature>
<dbReference type="SUPFAM" id="SSF81321">
    <property type="entry name" value="Family A G protein-coupled receptor-like"/>
    <property type="match status" value="1"/>
</dbReference>
<evidence type="ECO:0000256" key="2">
    <source>
        <dbReference type="ARBA" id="ARBA00022475"/>
    </source>
</evidence>
<dbReference type="GeneID" id="102801987"/>
<gene>
    <name evidence="12" type="primary">LOC102801987</name>
</gene>
<keyword evidence="11" id="KW-1185">Reference proteome</keyword>
<keyword evidence="8" id="KW-0807">Transducer</keyword>
<feature type="transmembrane region" description="Helical" evidence="9">
    <location>
        <begin position="115"/>
        <end position="137"/>
    </location>
</feature>